<proteinExistence type="predicted"/>
<evidence type="ECO:0000313" key="1">
    <source>
        <dbReference type="EMBL" id="MFD1398599.1"/>
    </source>
</evidence>
<accession>A0ABW4BDQ4</accession>
<keyword evidence="2" id="KW-1185">Reference proteome</keyword>
<dbReference type="EMBL" id="JBHTOA010000020">
    <property type="protein sequence ID" value="MFD1398599.1"/>
    <property type="molecule type" value="Genomic_DNA"/>
</dbReference>
<protein>
    <recommendedName>
        <fullName evidence="3">YozE SAM-like domain-containing protein</fullName>
    </recommendedName>
</protein>
<evidence type="ECO:0008006" key="3">
    <source>
        <dbReference type="Google" id="ProtNLM"/>
    </source>
</evidence>
<reference evidence="2" key="1">
    <citation type="journal article" date="2019" name="Int. J. Syst. Evol. Microbiol.">
        <title>The Global Catalogue of Microorganisms (GCM) 10K type strain sequencing project: providing services to taxonomists for standard genome sequencing and annotation.</title>
        <authorList>
            <consortium name="The Broad Institute Genomics Platform"/>
            <consortium name="The Broad Institute Genome Sequencing Center for Infectious Disease"/>
            <person name="Wu L."/>
            <person name="Ma J."/>
        </authorList>
    </citation>
    <scope>NUCLEOTIDE SEQUENCE [LARGE SCALE GENOMIC DNA]</scope>
    <source>
        <strain evidence="2">CCM 9110</strain>
    </source>
</reference>
<name>A0ABW4BDQ4_9LACO</name>
<organism evidence="1 2">
    <name type="scientific">Lacticaseibacillus suilingensis</name>
    <dbReference type="NCBI Taxonomy" id="2799577"/>
    <lineage>
        <taxon>Bacteria</taxon>
        <taxon>Bacillati</taxon>
        <taxon>Bacillota</taxon>
        <taxon>Bacilli</taxon>
        <taxon>Lactobacillales</taxon>
        <taxon>Lactobacillaceae</taxon>
        <taxon>Lacticaseibacillus</taxon>
    </lineage>
</organism>
<dbReference type="RefSeq" id="WP_204119428.1">
    <property type="nucleotide sequence ID" value="NZ_BOLV01000015.1"/>
</dbReference>
<comment type="caution">
    <text evidence="1">The sequence shown here is derived from an EMBL/GenBank/DDBJ whole genome shotgun (WGS) entry which is preliminary data.</text>
</comment>
<sequence>MKHPWIIITNAFEDFMAKHPAAADFFNWYEQDIDPSDPASYPEETANFWQDTKKAPAEATAEAKETKQNIIYLSLTRQQPKRKVVR</sequence>
<dbReference type="Proteomes" id="UP001597199">
    <property type="component" value="Unassembled WGS sequence"/>
</dbReference>
<gene>
    <name evidence="1" type="ORF">ACFQ41_04700</name>
</gene>
<evidence type="ECO:0000313" key="2">
    <source>
        <dbReference type="Proteomes" id="UP001597199"/>
    </source>
</evidence>